<evidence type="ECO:0000256" key="2">
    <source>
        <dbReference type="SAM" id="SignalP"/>
    </source>
</evidence>
<evidence type="ECO:0000256" key="1">
    <source>
        <dbReference type="ARBA" id="ARBA00038473"/>
    </source>
</evidence>
<keyword evidence="6" id="KW-1185">Reference proteome</keyword>
<dbReference type="PANTHER" id="PTHR22935">
    <property type="entry name" value="PENICILLIN-BINDING PROTEIN"/>
    <property type="match status" value="1"/>
</dbReference>
<dbReference type="Proteomes" id="UP001140453">
    <property type="component" value="Unassembled WGS sequence"/>
</dbReference>
<dbReference type="Pfam" id="PF26335">
    <property type="entry name" value="ARB_00930_C"/>
    <property type="match status" value="1"/>
</dbReference>
<protein>
    <recommendedName>
        <fullName evidence="7">Beta-lactamase-related domain-containing protein</fullName>
    </recommendedName>
</protein>
<sequence>MKTFVFCFLSSYTTPILADFLGPSYPAPVDLSSNASLVLSSWRNVSTQLQKRVTDIDSAASWNNVTFSLGMFSLYDDEATTLQFHHTSPEIANSTYGTKSVDADSIYRIASVSKVFTVLAGLLNLNLTDWERPLTDLIAPLAKFTKELSGDNDFVNIVEWDKVTPNALAAQIAGVPRDGFVAPGELTYAYLAIDGLEGLQELIDLGFPPIADNDTQEYPPCFPYLINATTCPANPWVESVEGLTPTFRPWTTPAYSDAGFAMLGLAIASIARKSMDDIYRSEIFEPLGMSSSNSTTPPRSAWDHCVIPGNSTANFAIDAGVLVSTGGLLSTINDLARFSRAILNSTLLLPEDTRRWLKPFSHTAHLQYSVGRPWEIMRFTHPTTNKVTDLYTKFGDSGDYSGFLALVPDYQAGFNVLASSTSLTRSTVILEIADLVINTILPALEAQAAAEAEYSLGGLYTSTGPVNSSLSLVSNNSAGAAPGLHIKSWISNGTDLLQSGLLGPLPYRLVPSIEDVAGSKSAFWMVNANDAPNAESQAGRLASAPGFANADWVLVDSPAYGGNAVKRFVFDLADDGQAAAVSPTVFRIKLHRVNA</sequence>
<organism evidence="5 6">
    <name type="scientific">Gnomoniopsis smithogilvyi</name>
    <dbReference type="NCBI Taxonomy" id="1191159"/>
    <lineage>
        <taxon>Eukaryota</taxon>
        <taxon>Fungi</taxon>
        <taxon>Dikarya</taxon>
        <taxon>Ascomycota</taxon>
        <taxon>Pezizomycotina</taxon>
        <taxon>Sordariomycetes</taxon>
        <taxon>Sordariomycetidae</taxon>
        <taxon>Diaporthales</taxon>
        <taxon>Gnomoniaceae</taxon>
        <taxon>Gnomoniopsis</taxon>
    </lineage>
</organism>
<keyword evidence="2" id="KW-0732">Signal</keyword>
<reference evidence="5" key="1">
    <citation type="submission" date="2022-10" db="EMBL/GenBank/DDBJ databases">
        <title>Tapping the CABI collections for fungal endophytes: first genome assemblies for Collariella, Neodidymelliopsis, Ascochyta clinopodiicola, Didymella pomorum, Didymosphaeria variabile, Neocosmospora piperis and Neocucurbitaria cava.</title>
        <authorList>
            <person name="Hill R."/>
        </authorList>
    </citation>
    <scope>NUCLEOTIDE SEQUENCE</scope>
    <source>
        <strain evidence="5">IMI 355082</strain>
    </source>
</reference>
<dbReference type="AlphaFoldDB" id="A0A9W9D129"/>
<dbReference type="Gene3D" id="3.40.710.10">
    <property type="entry name" value="DD-peptidase/beta-lactamase superfamily"/>
    <property type="match status" value="1"/>
</dbReference>
<evidence type="ECO:0000313" key="6">
    <source>
        <dbReference type="Proteomes" id="UP001140453"/>
    </source>
</evidence>
<dbReference type="EMBL" id="JAPEVB010000001">
    <property type="protein sequence ID" value="KAJ4395884.1"/>
    <property type="molecule type" value="Genomic_DNA"/>
</dbReference>
<evidence type="ECO:0008006" key="7">
    <source>
        <dbReference type="Google" id="ProtNLM"/>
    </source>
</evidence>
<dbReference type="OrthoDB" id="10250282at2759"/>
<dbReference type="SUPFAM" id="SSF56601">
    <property type="entry name" value="beta-lactamase/transpeptidase-like"/>
    <property type="match status" value="1"/>
</dbReference>
<gene>
    <name evidence="5" type="ORF">N0V93_000099</name>
</gene>
<dbReference type="InterPro" id="IPR012338">
    <property type="entry name" value="Beta-lactam/transpept-like"/>
</dbReference>
<dbReference type="InterPro" id="IPR001466">
    <property type="entry name" value="Beta-lactam-related"/>
</dbReference>
<feature type="chain" id="PRO_5040911041" description="Beta-lactamase-related domain-containing protein" evidence="2">
    <location>
        <begin position="19"/>
        <end position="595"/>
    </location>
</feature>
<proteinExistence type="inferred from homology"/>
<comment type="similarity">
    <text evidence="1">Belongs to the beta-lactamase family.</text>
</comment>
<evidence type="ECO:0000259" key="3">
    <source>
        <dbReference type="Pfam" id="PF00144"/>
    </source>
</evidence>
<name>A0A9W9D129_9PEZI</name>
<feature type="signal peptide" evidence="2">
    <location>
        <begin position="1"/>
        <end position="18"/>
    </location>
</feature>
<evidence type="ECO:0000313" key="5">
    <source>
        <dbReference type="EMBL" id="KAJ4395884.1"/>
    </source>
</evidence>
<comment type="caution">
    <text evidence="5">The sequence shown here is derived from an EMBL/GenBank/DDBJ whole genome shotgun (WGS) entry which is preliminary data.</text>
</comment>
<dbReference type="PANTHER" id="PTHR22935:SF95">
    <property type="entry name" value="BETA-LACTAMASE-LIKE 1-RELATED"/>
    <property type="match status" value="1"/>
</dbReference>
<feature type="domain" description="Beta-lactamase-related" evidence="3">
    <location>
        <begin position="97"/>
        <end position="425"/>
    </location>
</feature>
<accession>A0A9W9D129</accession>
<dbReference type="InterPro" id="IPR058664">
    <property type="entry name" value="ARB_00930-like_C"/>
</dbReference>
<evidence type="ECO:0000259" key="4">
    <source>
        <dbReference type="Pfam" id="PF26335"/>
    </source>
</evidence>
<feature type="domain" description="Beta-lactamase-like ARB-00930-like C-terminal" evidence="4">
    <location>
        <begin position="448"/>
        <end position="593"/>
    </location>
</feature>
<dbReference type="Pfam" id="PF00144">
    <property type="entry name" value="Beta-lactamase"/>
    <property type="match status" value="1"/>
</dbReference>
<dbReference type="InterPro" id="IPR051478">
    <property type="entry name" value="Beta-lactamase-like_AB/R"/>
</dbReference>